<dbReference type="eggNOG" id="ENOG5033JYU">
    <property type="taxonomic scope" value="Bacteria"/>
</dbReference>
<keyword evidence="2" id="KW-0614">Plasmid</keyword>
<dbReference type="KEGG" id="rha:RHA1_ro11305"/>
<dbReference type="AlphaFoldDB" id="Q0RUT4"/>
<accession>Q0RUT4</accession>
<evidence type="ECO:0000313" key="3">
    <source>
        <dbReference type="Proteomes" id="UP000008710"/>
    </source>
</evidence>
<proteinExistence type="predicted"/>
<dbReference type="RefSeq" id="WP_011600577.1">
    <property type="nucleotide sequence ID" value="NC_008271.1"/>
</dbReference>
<dbReference type="HOGENOM" id="CLU_1609509_0_0_11"/>
<dbReference type="Proteomes" id="UP000008710">
    <property type="component" value="Plasmid pRHL3"/>
</dbReference>
<evidence type="ECO:0000256" key="1">
    <source>
        <dbReference type="SAM" id="MobiDB-lite"/>
    </source>
</evidence>
<feature type="region of interest" description="Disordered" evidence="1">
    <location>
        <begin position="75"/>
        <end position="165"/>
    </location>
</feature>
<feature type="compositionally biased region" description="Basic and acidic residues" evidence="1">
    <location>
        <begin position="140"/>
        <end position="152"/>
    </location>
</feature>
<sequence>MPRTTEEILAHADELAKRFEDYEPKQEDERDPRALAAIRTAVVARAKAERILTKSIEEAKADGWSWASIGTELGTSGEAARQKYGTSPTAPTKKEGVRKAASKGKMPAKTPAKSAGKMPAKEAKKTSAATKKARKAQHQSIEDMLKNSEGRTSKRAPRKASNAKI</sequence>
<organism evidence="2 3">
    <name type="scientific">Rhodococcus jostii (strain RHA1)</name>
    <dbReference type="NCBI Taxonomy" id="101510"/>
    <lineage>
        <taxon>Bacteria</taxon>
        <taxon>Bacillati</taxon>
        <taxon>Actinomycetota</taxon>
        <taxon>Actinomycetes</taxon>
        <taxon>Mycobacteriales</taxon>
        <taxon>Nocardiaceae</taxon>
        <taxon>Rhodococcus</taxon>
    </lineage>
</organism>
<geneLocation type="plasmid" evidence="2 3">
    <name>pRHL3</name>
</geneLocation>
<name>Q0RUT4_RHOJR</name>
<dbReference type="EMBL" id="CP000434">
    <property type="protein sequence ID" value="ABH00952.1"/>
    <property type="molecule type" value="Genomic_DNA"/>
</dbReference>
<reference evidence="3" key="1">
    <citation type="journal article" date="2006" name="Proc. Natl. Acad. Sci. U.S.A.">
        <title>The complete genome of Rhodococcus sp. RHA1 provides insights into a catabolic powerhouse.</title>
        <authorList>
            <person name="McLeod M.P."/>
            <person name="Warren R.L."/>
            <person name="Hsiao W.W.L."/>
            <person name="Araki N."/>
            <person name="Myhre M."/>
            <person name="Fernandes C."/>
            <person name="Miyazawa D."/>
            <person name="Wong W."/>
            <person name="Lillquist A.L."/>
            <person name="Wang D."/>
            <person name="Dosanjh M."/>
            <person name="Hara H."/>
            <person name="Petrescu A."/>
            <person name="Morin R.D."/>
            <person name="Yang G."/>
            <person name="Stott J.M."/>
            <person name="Schein J.E."/>
            <person name="Shin H."/>
            <person name="Smailus D."/>
            <person name="Siddiqui A.S."/>
            <person name="Marra M.A."/>
            <person name="Jones S.J.M."/>
            <person name="Holt R."/>
            <person name="Brinkman F.S.L."/>
            <person name="Miyauchi K."/>
            <person name="Fukuda M."/>
            <person name="Davies J.E."/>
            <person name="Mohn W.W."/>
            <person name="Eltis L.D."/>
        </authorList>
    </citation>
    <scope>NUCLEOTIDE SEQUENCE [LARGE SCALE GENOMIC DNA]</scope>
    <source>
        <strain evidence="3">RHA1</strain>
    </source>
</reference>
<protein>
    <submittedName>
        <fullName evidence="2">Uncharacterized protein</fullName>
    </submittedName>
</protein>
<gene>
    <name evidence="2" type="ordered locus">RHA1_ro11305</name>
</gene>
<evidence type="ECO:0000313" key="2">
    <source>
        <dbReference type="EMBL" id="ABH00952.1"/>
    </source>
</evidence>